<keyword evidence="6 10" id="KW-0472">Membrane</keyword>
<comment type="similarity">
    <text evidence="2">Belongs to the plant LTP family.</text>
</comment>
<dbReference type="EMBL" id="JBANAX010000259">
    <property type="protein sequence ID" value="KAL1216863.1"/>
    <property type="molecule type" value="Genomic_DNA"/>
</dbReference>
<evidence type="ECO:0000256" key="5">
    <source>
        <dbReference type="ARBA" id="ARBA00022729"/>
    </source>
</evidence>
<keyword evidence="9" id="KW-0449">Lipoprotein</keyword>
<keyword evidence="8" id="KW-0325">Glycoprotein</keyword>
<comment type="subcellular location">
    <subcellularLocation>
        <location evidence="1">Cell membrane</location>
        <topology evidence="1">Lipid-anchor</topology>
        <topology evidence="1">GPI-anchor</topology>
    </subcellularLocation>
</comment>
<feature type="chain" id="PRO_5044759585" evidence="11">
    <location>
        <begin position="22"/>
        <end position="153"/>
    </location>
</feature>
<reference evidence="13 14" key="1">
    <citation type="submission" date="2024-04" db="EMBL/GenBank/DDBJ databases">
        <title>Genome assembly C_amara_ONT_v2.</title>
        <authorList>
            <person name="Yant L."/>
            <person name="Moore C."/>
            <person name="Slenker M."/>
        </authorList>
    </citation>
    <scope>NUCLEOTIDE SEQUENCE [LARGE SCALE GENOMIC DNA]</scope>
    <source>
        <tissue evidence="13">Leaf</tissue>
    </source>
</reference>
<dbReference type="SUPFAM" id="SSF47699">
    <property type="entry name" value="Bifunctional inhibitor/lipid-transfer protein/seed storage 2S albumin"/>
    <property type="match status" value="1"/>
</dbReference>
<accession>A0ABD1BDX1</accession>
<keyword evidence="5 11" id="KW-0732">Signal</keyword>
<dbReference type="InterPro" id="IPR036312">
    <property type="entry name" value="Bifun_inhib/LTP/seed_sf"/>
</dbReference>
<dbReference type="PANTHER" id="PTHR33044">
    <property type="entry name" value="BIFUNCTIONAL INHIBITOR/LIPID-TRANSFER PROTEIN/SEED STORAGE 2S ALBUMIN SUPERFAMILY PROTEIN-RELATED"/>
    <property type="match status" value="1"/>
</dbReference>
<dbReference type="GO" id="GO:0005886">
    <property type="term" value="C:plasma membrane"/>
    <property type="evidence" value="ECO:0007669"/>
    <property type="project" value="UniProtKB-SubCell"/>
</dbReference>
<keyword evidence="7" id="KW-1015">Disulfide bond</keyword>
<evidence type="ECO:0000256" key="9">
    <source>
        <dbReference type="ARBA" id="ARBA00023288"/>
    </source>
</evidence>
<dbReference type="GO" id="GO:0098552">
    <property type="term" value="C:side of membrane"/>
    <property type="evidence" value="ECO:0007669"/>
    <property type="project" value="UniProtKB-KW"/>
</dbReference>
<keyword evidence="3" id="KW-1003">Cell membrane</keyword>
<evidence type="ECO:0000256" key="1">
    <source>
        <dbReference type="ARBA" id="ARBA00004609"/>
    </source>
</evidence>
<evidence type="ECO:0000256" key="6">
    <source>
        <dbReference type="ARBA" id="ARBA00023136"/>
    </source>
</evidence>
<feature type="signal peptide" evidence="11">
    <location>
        <begin position="1"/>
        <end position="21"/>
    </location>
</feature>
<evidence type="ECO:0000313" key="13">
    <source>
        <dbReference type="EMBL" id="KAL1216863.1"/>
    </source>
</evidence>
<gene>
    <name evidence="13" type="ORF">V5N11_025352</name>
</gene>
<protein>
    <submittedName>
        <fullName evidence="13">Non-specific lipid transfer protein GPI-anchored 8</fullName>
    </submittedName>
</protein>
<evidence type="ECO:0000256" key="3">
    <source>
        <dbReference type="ARBA" id="ARBA00022475"/>
    </source>
</evidence>
<evidence type="ECO:0000256" key="8">
    <source>
        <dbReference type="ARBA" id="ARBA00023180"/>
    </source>
</evidence>
<keyword evidence="10" id="KW-1133">Transmembrane helix</keyword>
<organism evidence="13 14">
    <name type="scientific">Cardamine amara subsp. amara</name>
    <dbReference type="NCBI Taxonomy" id="228776"/>
    <lineage>
        <taxon>Eukaryota</taxon>
        <taxon>Viridiplantae</taxon>
        <taxon>Streptophyta</taxon>
        <taxon>Embryophyta</taxon>
        <taxon>Tracheophyta</taxon>
        <taxon>Spermatophyta</taxon>
        <taxon>Magnoliopsida</taxon>
        <taxon>eudicotyledons</taxon>
        <taxon>Gunneridae</taxon>
        <taxon>Pentapetalae</taxon>
        <taxon>rosids</taxon>
        <taxon>malvids</taxon>
        <taxon>Brassicales</taxon>
        <taxon>Brassicaceae</taxon>
        <taxon>Cardamineae</taxon>
        <taxon>Cardamine</taxon>
    </lineage>
</organism>
<feature type="domain" description="Bifunctional inhibitor/plant lipid transfer protein/seed storage helical" evidence="12">
    <location>
        <begin position="14"/>
        <end position="104"/>
    </location>
</feature>
<evidence type="ECO:0000256" key="4">
    <source>
        <dbReference type="ARBA" id="ARBA00022622"/>
    </source>
</evidence>
<dbReference type="Gene3D" id="1.10.110.10">
    <property type="entry name" value="Plant lipid-transfer and hydrophobic proteins"/>
    <property type="match status" value="1"/>
</dbReference>
<dbReference type="AlphaFoldDB" id="A0ABD1BDX1"/>
<dbReference type="InterPro" id="IPR043325">
    <property type="entry name" value="LTSS"/>
</dbReference>
<comment type="caution">
    <text evidence="13">The sequence shown here is derived from an EMBL/GenBank/DDBJ whole genome shotgun (WGS) entry which is preliminary data.</text>
</comment>
<keyword evidence="10" id="KW-0812">Transmembrane</keyword>
<name>A0ABD1BDX1_CARAN</name>
<keyword evidence="4" id="KW-0336">GPI-anchor</keyword>
<evidence type="ECO:0000259" key="12">
    <source>
        <dbReference type="Pfam" id="PF14368"/>
    </source>
</evidence>
<evidence type="ECO:0000256" key="10">
    <source>
        <dbReference type="SAM" id="Phobius"/>
    </source>
</evidence>
<feature type="transmembrane region" description="Helical" evidence="10">
    <location>
        <begin position="133"/>
        <end position="152"/>
    </location>
</feature>
<evidence type="ECO:0000256" key="7">
    <source>
        <dbReference type="ARBA" id="ARBA00023157"/>
    </source>
</evidence>
<proteinExistence type="inferred from homology"/>
<keyword evidence="14" id="KW-1185">Reference proteome</keyword>
<dbReference type="Proteomes" id="UP001558713">
    <property type="component" value="Unassembled WGS sequence"/>
</dbReference>
<sequence>MNITRILSVATIVAILYSVQATAQIIGEAMRCVEKLMPCQPYIHSIIPPSPSCCIPMKEIVERDVTCLCDVFNHPGMLRLINLTKENALNLLTSCGANNDLSVCKTDSSASATALPGSTSNGSNSGSTKKNEALAASFVGFSFVSAFLGITFL</sequence>
<dbReference type="CDD" id="cd00010">
    <property type="entry name" value="AAI_LTSS"/>
    <property type="match status" value="1"/>
</dbReference>
<evidence type="ECO:0000313" key="14">
    <source>
        <dbReference type="Proteomes" id="UP001558713"/>
    </source>
</evidence>
<evidence type="ECO:0000256" key="2">
    <source>
        <dbReference type="ARBA" id="ARBA00009748"/>
    </source>
</evidence>
<evidence type="ECO:0000256" key="11">
    <source>
        <dbReference type="SAM" id="SignalP"/>
    </source>
</evidence>
<dbReference type="Pfam" id="PF14368">
    <property type="entry name" value="LTP_2"/>
    <property type="match status" value="1"/>
</dbReference>
<dbReference type="InterPro" id="IPR016140">
    <property type="entry name" value="Bifunc_inhib/LTP/seed_store"/>
</dbReference>